<keyword evidence="3" id="KW-1185">Reference proteome</keyword>
<dbReference type="InParanoid" id="A0A168KTH2"/>
<dbReference type="EMBL" id="LT550314">
    <property type="protein sequence ID" value="SAL95411.1"/>
    <property type="molecule type" value="Genomic_DNA"/>
</dbReference>
<evidence type="ECO:0000313" key="3">
    <source>
        <dbReference type="Proteomes" id="UP000078561"/>
    </source>
</evidence>
<sequence length="262" mass="29978">MDVLPSLKVVVNGVALDTDGKLDESYIHIITDGFFYFPPIRSKVSKSLIIVSINNVKALFGHPTSWTRVWVSSSFEKDGYWNSSGCLWLLMVSCTNPHLRIITDQHLFISAFINEELQPPAANRWSVHSIAALQVLKSVDFIGGRRFQIKNRVIFALLFVAEFPSLLYFLTIAMFYSILTILMLLVAVLAATVLPPLFRRRQTRVPPPPFPWQRKKKKKNCIHESKTLTKLVIIKRRSFIRLRLWRRLEPDFALLSSPPSAG</sequence>
<protein>
    <submittedName>
        <fullName evidence="2">Uncharacterized protein</fullName>
    </submittedName>
</protein>
<accession>A0A168KTH2</accession>
<feature type="transmembrane region" description="Helical" evidence="1">
    <location>
        <begin position="153"/>
        <end position="170"/>
    </location>
</feature>
<proteinExistence type="predicted"/>
<keyword evidence="1" id="KW-0472">Membrane</keyword>
<evidence type="ECO:0000313" key="2">
    <source>
        <dbReference type="EMBL" id="SAL95411.1"/>
    </source>
</evidence>
<dbReference type="Proteomes" id="UP000078561">
    <property type="component" value="Unassembled WGS sequence"/>
</dbReference>
<reference evidence="2" key="1">
    <citation type="submission" date="2016-04" db="EMBL/GenBank/DDBJ databases">
        <authorList>
            <person name="Evans L.H."/>
            <person name="Alamgir A."/>
            <person name="Owens N."/>
            <person name="Weber N.D."/>
            <person name="Virtaneva K."/>
            <person name="Barbian K."/>
            <person name="Babar A."/>
            <person name="Rosenke K."/>
        </authorList>
    </citation>
    <scope>NUCLEOTIDE SEQUENCE [LARGE SCALE GENOMIC DNA]</scope>
    <source>
        <strain evidence="2">CBS 101.48</strain>
    </source>
</reference>
<keyword evidence="1" id="KW-1133">Transmembrane helix</keyword>
<organism evidence="2">
    <name type="scientific">Absidia glauca</name>
    <name type="common">Pin mould</name>
    <dbReference type="NCBI Taxonomy" id="4829"/>
    <lineage>
        <taxon>Eukaryota</taxon>
        <taxon>Fungi</taxon>
        <taxon>Fungi incertae sedis</taxon>
        <taxon>Mucoromycota</taxon>
        <taxon>Mucoromycotina</taxon>
        <taxon>Mucoromycetes</taxon>
        <taxon>Mucorales</taxon>
        <taxon>Cunninghamellaceae</taxon>
        <taxon>Absidia</taxon>
    </lineage>
</organism>
<keyword evidence="1" id="KW-0812">Transmembrane</keyword>
<dbReference type="AlphaFoldDB" id="A0A168KTH2"/>
<name>A0A168KTH2_ABSGL</name>
<gene>
    <name evidence="2" type="primary">ABSGL_00736.1 scaffold 921</name>
</gene>
<evidence type="ECO:0000256" key="1">
    <source>
        <dbReference type="SAM" id="Phobius"/>
    </source>
</evidence>
<feature type="transmembrane region" description="Helical" evidence="1">
    <location>
        <begin position="176"/>
        <end position="198"/>
    </location>
</feature>